<evidence type="ECO:0000313" key="6">
    <source>
        <dbReference type="Proteomes" id="UP000824208"/>
    </source>
</evidence>
<evidence type="ECO:0000256" key="1">
    <source>
        <dbReference type="ARBA" id="ARBA00010646"/>
    </source>
</evidence>
<organism evidence="5 6">
    <name type="scientific">Candidatus Flavonifractor intestinipullorum</name>
    <dbReference type="NCBI Taxonomy" id="2838587"/>
    <lineage>
        <taxon>Bacteria</taxon>
        <taxon>Bacillati</taxon>
        <taxon>Bacillota</taxon>
        <taxon>Clostridia</taxon>
        <taxon>Eubacteriales</taxon>
        <taxon>Oscillospiraceae</taxon>
        <taxon>Flavonifractor</taxon>
    </lineage>
</organism>
<dbReference type="InterPro" id="IPR002053">
    <property type="entry name" value="Glyco_hydro_25"/>
</dbReference>
<accession>A0A9D2MAL4</accession>
<dbReference type="PANTHER" id="PTHR34135">
    <property type="entry name" value="LYSOZYME"/>
    <property type="match status" value="1"/>
</dbReference>
<dbReference type="EMBL" id="DWYC01000028">
    <property type="protein sequence ID" value="HJB56394.1"/>
    <property type="molecule type" value="Genomic_DNA"/>
</dbReference>
<dbReference type="Proteomes" id="UP000824208">
    <property type="component" value="Unassembled WGS sequence"/>
</dbReference>
<dbReference type="SMART" id="SM00641">
    <property type="entry name" value="Glyco_25"/>
    <property type="match status" value="1"/>
</dbReference>
<evidence type="ECO:0000256" key="4">
    <source>
        <dbReference type="RuleBase" id="RU361176"/>
    </source>
</evidence>
<dbReference type="GO" id="GO:0016052">
    <property type="term" value="P:carbohydrate catabolic process"/>
    <property type="evidence" value="ECO:0007669"/>
    <property type="project" value="TreeGrafter"/>
</dbReference>
<proteinExistence type="inferred from homology"/>
<sequence length="250" mass="28323">MRRVLRWLLRLILACAVLTVLCALGLAYLHGRGLILESGESDPEEWEVFGVDVSTYQGAVDWPVLVRQGVDFAFIKATEGSSLRDVRFAENWAGALEAGVRPGAYHFFSYDSPGERQAENFIATVPRTEGALPPVVDVEFYGDYLEQPAPRETARAILDPLLERLEDYYGVKPILYCTYRAYRLYLSGGAYADYPLWISSPRVAPLLHDWTFWQYSHTARLEGYDGHQDKIDLNVFRGTREEFEAFGLPG</sequence>
<reference evidence="5" key="2">
    <citation type="submission" date="2021-04" db="EMBL/GenBank/DDBJ databases">
        <authorList>
            <person name="Gilroy R."/>
        </authorList>
    </citation>
    <scope>NUCLEOTIDE SEQUENCE</scope>
    <source>
        <strain evidence="5">CHK189-11263</strain>
    </source>
</reference>
<name>A0A9D2MAL4_9FIRM</name>
<evidence type="ECO:0000313" key="5">
    <source>
        <dbReference type="EMBL" id="HJB56394.1"/>
    </source>
</evidence>
<dbReference type="GO" id="GO:0016998">
    <property type="term" value="P:cell wall macromolecule catabolic process"/>
    <property type="evidence" value="ECO:0007669"/>
    <property type="project" value="InterPro"/>
</dbReference>
<dbReference type="EC" id="3.2.1.17" evidence="4"/>
<keyword evidence="3 4" id="KW-0326">Glycosidase</keyword>
<dbReference type="Gene3D" id="3.20.20.80">
    <property type="entry name" value="Glycosidases"/>
    <property type="match status" value="1"/>
</dbReference>
<comment type="similarity">
    <text evidence="1 4">Belongs to the glycosyl hydrolase 25 family.</text>
</comment>
<dbReference type="SUPFAM" id="SSF51445">
    <property type="entry name" value="(Trans)glycosidases"/>
    <property type="match status" value="1"/>
</dbReference>
<dbReference type="GO" id="GO:0009253">
    <property type="term" value="P:peptidoglycan catabolic process"/>
    <property type="evidence" value="ECO:0007669"/>
    <property type="project" value="InterPro"/>
</dbReference>
<evidence type="ECO:0000256" key="3">
    <source>
        <dbReference type="ARBA" id="ARBA00023295"/>
    </source>
</evidence>
<dbReference type="Pfam" id="PF01183">
    <property type="entry name" value="Glyco_hydro_25"/>
    <property type="match status" value="1"/>
</dbReference>
<dbReference type="InterPro" id="IPR018077">
    <property type="entry name" value="Glyco_hydro_fam25_subgr"/>
</dbReference>
<dbReference type="PROSITE" id="PS51904">
    <property type="entry name" value="GLYCOSYL_HYDROL_F25_2"/>
    <property type="match status" value="1"/>
</dbReference>
<comment type="catalytic activity">
    <reaction evidence="4">
        <text>Hydrolysis of (1-&gt;4)-beta-linkages between N-acetylmuramic acid and N-acetyl-D-glucosamine residues in a peptidoglycan and between N-acetyl-D-glucosamine residues in chitodextrins.</text>
        <dbReference type="EC" id="3.2.1.17"/>
    </reaction>
</comment>
<dbReference type="PROSITE" id="PS00953">
    <property type="entry name" value="GLYCOSYL_HYDROL_F25_1"/>
    <property type="match status" value="1"/>
</dbReference>
<dbReference type="GO" id="GO:0003796">
    <property type="term" value="F:lysozyme activity"/>
    <property type="evidence" value="ECO:0007669"/>
    <property type="project" value="UniProtKB-EC"/>
</dbReference>
<dbReference type="InterPro" id="IPR017853">
    <property type="entry name" value="GH"/>
</dbReference>
<reference evidence="5" key="1">
    <citation type="journal article" date="2021" name="PeerJ">
        <title>Extensive microbial diversity within the chicken gut microbiome revealed by metagenomics and culture.</title>
        <authorList>
            <person name="Gilroy R."/>
            <person name="Ravi A."/>
            <person name="Getino M."/>
            <person name="Pursley I."/>
            <person name="Horton D.L."/>
            <person name="Alikhan N.F."/>
            <person name="Baker D."/>
            <person name="Gharbi K."/>
            <person name="Hall N."/>
            <person name="Watson M."/>
            <person name="Adriaenssens E.M."/>
            <person name="Foster-Nyarko E."/>
            <person name="Jarju S."/>
            <person name="Secka A."/>
            <person name="Antonio M."/>
            <person name="Oren A."/>
            <person name="Chaudhuri R.R."/>
            <person name="La Ragione R."/>
            <person name="Hildebrand F."/>
            <person name="Pallen M.J."/>
        </authorList>
    </citation>
    <scope>NUCLEOTIDE SEQUENCE</scope>
    <source>
        <strain evidence="5">CHK189-11263</strain>
    </source>
</reference>
<gene>
    <name evidence="5" type="ORF">H9714_02465</name>
</gene>
<dbReference type="InterPro" id="IPR008270">
    <property type="entry name" value="Glyco_hydro_25_AS"/>
</dbReference>
<keyword evidence="2 4" id="KW-0378">Hydrolase</keyword>
<comment type="caution">
    <text evidence="5">The sequence shown here is derived from an EMBL/GenBank/DDBJ whole genome shotgun (WGS) entry which is preliminary data.</text>
</comment>
<dbReference type="AlphaFoldDB" id="A0A9D2MAL4"/>
<evidence type="ECO:0000256" key="2">
    <source>
        <dbReference type="ARBA" id="ARBA00022801"/>
    </source>
</evidence>
<protein>
    <recommendedName>
        <fullName evidence="4">Lysozyme</fullName>
        <ecNumber evidence="4">3.2.1.17</ecNumber>
    </recommendedName>
</protein>
<dbReference type="PANTHER" id="PTHR34135:SF2">
    <property type="entry name" value="LYSOZYME"/>
    <property type="match status" value="1"/>
</dbReference>